<dbReference type="EMBL" id="PGEM01000134">
    <property type="protein sequence ID" value="PPJ62213.1"/>
    <property type="molecule type" value="Genomic_DNA"/>
</dbReference>
<reference evidence="1 2" key="1">
    <citation type="submission" date="2018-02" db="EMBL/GenBank/DDBJ databases">
        <title>Discovery of a pederin family compound in a non-symbiotic bloom-forming cyanobacterium.</title>
        <authorList>
            <person name="Kust A."/>
            <person name="Mares J."/>
            <person name="Jokela J."/>
            <person name="Urajova P."/>
            <person name="Hajek J."/>
            <person name="Saurav K."/>
            <person name="Voracova K."/>
            <person name="Fewer D.P."/>
            <person name="Haapaniemi E."/>
            <person name="Permi P."/>
            <person name="Rehakova K."/>
            <person name="Sivonen K."/>
            <person name="Hrouzek P."/>
        </authorList>
    </citation>
    <scope>NUCLEOTIDE SEQUENCE [LARGE SCALE GENOMIC DNA]</scope>
    <source>
        <strain evidence="1 2">CHARLIE-1</strain>
    </source>
</reference>
<dbReference type="Proteomes" id="UP000239589">
    <property type="component" value="Unassembled WGS sequence"/>
</dbReference>
<comment type="caution">
    <text evidence="1">The sequence shown here is derived from an EMBL/GenBank/DDBJ whole genome shotgun (WGS) entry which is preliminary data.</text>
</comment>
<name>A0A2S6CR34_9CYAN</name>
<organism evidence="1 2">
    <name type="scientific">Cuspidothrix issatschenkoi CHARLIE-1</name>
    <dbReference type="NCBI Taxonomy" id="2052836"/>
    <lineage>
        <taxon>Bacteria</taxon>
        <taxon>Bacillati</taxon>
        <taxon>Cyanobacteriota</taxon>
        <taxon>Cyanophyceae</taxon>
        <taxon>Nostocales</taxon>
        <taxon>Aphanizomenonaceae</taxon>
        <taxon>Cuspidothrix</taxon>
    </lineage>
</organism>
<proteinExistence type="predicted"/>
<evidence type="ECO:0000313" key="1">
    <source>
        <dbReference type="EMBL" id="PPJ62213.1"/>
    </source>
</evidence>
<gene>
    <name evidence="1" type="ORF">CUN59_16755</name>
</gene>
<dbReference type="OrthoDB" id="518114at2"/>
<accession>A0A2S6CR34</accession>
<evidence type="ECO:0000313" key="2">
    <source>
        <dbReference type="Proteomes" id="UP000239589"/>
    </source>
</evidence>
<sequence>MAENEPVNDILLINVNFSPPRYSEPILYGSGLTQNTTKVGVIHELPLRKNQVFDCFVRKSYG</sequence>
<dbReference type="AlphaFoldDB" id="A0A2S6CR34"/>
<keyword evidence="2" id="KW-1185">Reference proteome</keyword>
<protein>
    <submittedName>
        <fullName evidence="1">Uncharacterized protein</fullName>
    </submittedName>
</protein>